<dbReference type="STRING" id="1227455.C449_03411"/>
<keyword evidence="1" id="KW-0812">Transmembrane</keyword>
<feature type="transmembrane region" description="Helical" evidence="1">
    <location>
        <begin position="103"/>
        <end position="126"/>
    </location>
</feature>
<keyword evidence="1" id="KW-0472">Membrane</keyword>
<feature type="transmembrane region" description="Helical" evidence="1">
    <location>
        <begin position="173"/>
        <end position="196"/>
    </location>
</feature>
<feature type="transmembrane region" description="Helical" evidence="1">
    <location>
        <begin position="132"/>
        <end position="152"/>
    </location>
</feature>
<dbReference type="AlphaFoldDB" id="M0MLW8"/>
<reference evidence="3 4" key="1">
    <citation type="journal article" date="2014" name="PLoS Genet.">
        <title>Phylogenetically driven sequencing of extremely halophilic archaea reveals strategies for static and dynamic osmo-response.</title>
        <authorList>
            <person name="Becker E.A."/>
            <person name="Seitzer P.M."/>
            <person name="Tritt A."/>
            <person name="Larsen D."/>
            <person name="Krusor M."/>
            <person name="Yao A.I."/>
            <person name="Wu D."/>
            <person name="Madern D."/>
            <person name="Eisen J.A."/>
            <person name="Darling A.E."/>
            <person name="Facciotti M.T."/>
        </authorList>
    </citation>
    <scope>NUCLEOTIDE SEQUENCE [LARGE SCALE GENOMIC DNA]</scope>
    <source>
        <strain evidence="3 4">DSM 5350</strain>
    </source>
</reference>
<keyword evidence="1" id="KW-1133">Transmembrane helix</keyword>
<feature type="transmembrane region" description="Helical" evidence="1">
    <location>
        <begin position="66"/>
        <end position="91"/>
    </location>
</feature>
<feature type="transmembrane region" description="Helical" evidence="1">
    <location>
        <begin position="21"/>
        <end position="46"/>
    </location>
</feature>
<evidence type="ECO:0000313" key="3">
    <source>
        <dbReference type="EMBL" id="EMA46682.1"/>
    </source>
</evidence>
<proteinExistence type="predicted"/>
<organism evidence="3 4">
    <name type="scientific">Halococcus saccharolyticus DSM 5350</name>
    <dbReference type="NCBI Taxonomy" id="1227455"/>
    <lineage>
        <taxon>Archaea</taxon>
        <taxon>Methanobacteriati</taxon>
        <taxon>Methanobacteriota</taxon>
        <taxon>Stenosarchaea group</taxon>
        <taxon>Halobacteria</taxon>
        <taxon>Halobacteriales</taxon>
        <taxon>Halococcaceae</taxon>
        <taxon>Halococcus</taxon>
    </lineage>
</organism>
<dbReference type="Pfam" id="PF25231">
    <property type="entry name" value="DUF7847"/>
    <property type="match status" value="1"/>
</dbReference>
<dbReference type="EMBL" id="AOMD01000012">
    <property type="protein sequence ID" value="EMA46682.1"/>
    <property type="molecule type" value="Genomic_DNA"/>
</dbReference>
<protein>
    <recommendedName>
        <fullName evidence="2">DUF7847 domain-containing protein</fullName>
    </recommendedName>
</protein>
<keyword evidence="4" id="KW-1185">Reference proteome</keyword>
<dbReference type="InterPro" id="IPR057169">
    <property type="entry name" value="DUF7847"/>
</dbReference>
<dbReference type="PATRIC" id="fig|1227455.4.peg.695"/>
<evidence type="ECO:0000256" key="1">
    <source>
        <dbReference type="SAM" id="Phobius"/>
    </source>
</evidence>
<sequence>MAINITTILREAASRSAKRNGLILVGIIFVLSLLSGLLGAGIAQYVNQQFLSVEMQTNALFVLPPLIAGLLAFIIGVATLVVSIAAIRVFVTDETERLPREYFTRNIGWAALNVIVGTVVFVTAVALGLVALVIPGIFLLVTLAFWSVFVAVEGQNFIEGLRSSWGLTRGHRLKLLLLGIAVMLVSVMVEIVFGIGGEISGAVGGFVLAQAASALVTVFSAAALALTYTELTALREEEGRLSVEEESTSSREGVESI</sequence>
<dbReference type="InParanoid" id="M0MLW8"/>
<feature type="transmembrane region" description="Helical" evidence="1">
    <location>
        <begin position="202"/>
        <end position="226"/>
    </location>
</feature>
<evidence type="ECO:0000313" key="4">
    <source>
        <dbReference type="Proteomes" id="UP000011669"/>
    </source>
</evidence>
<evidence type="ECO:0000259" key="2">
    <source>
        <dbReference type="Pfam" id="PF25231"/>
    </source>
</evidence>
<gene>
    <name evidence="3" type="ORF">C449_03411</name>
</gene>
<comment type="caution">
    <text evidence="3">The sequence shown here is derived from an EMBL/GenBank/DDBJ whole genome shotgun (WGS) entry which is preliminary data.</text>
</comment>
<name>M0MLW8_9EURY</name>
<feature type="domain" description="DUF7847" evidence="2">
    <location>
        <begin position="4"/>
        <end position="231"/>
    </location>
</feature>
<dbReference type="Proteomes" id="UP000011669">
    <property type="component" value="Unassembled WGS sequence"/>
</dbReference>
<accession>M0MLW8</accession>
<dbReference type="OrthoDB" id="214562at2157"/>
<dbReference type="RefSeq" id="WP_006076504.1">
    <property type="nucleotide sequence ID" value="NZ_AOMD01000012.1"/>
</dbReference>